<keyword evidence="2" id="KW-1185">Reference proteome</keyword>
<protein>
    <submittedName>
        <fullName evidence="1">BRCA1</fullName>
    </submittedName>
</protein>
<organism evidence="1 2">
    <name type="scientific">Caenorhabditis elegans</name>
    <dbReference type="NCBI Taxonomy" id="6239"/>
    <lineage>
        <taxon>Eukaryota</taxon>
        <taxon>Metazoa</taxon>
        <taxon>Ecdysozoa</taxon>
        <taxon>Nematoda</taxon>
        <taxon>Chromadorea</taxon>
        <taxon>Rhabditida</taxon>
        <taxon>Rhabditina</taxon>
        <taxon>Rhabditomorpha</taxon>
        <taxon>Rhabditoidea</taxon>
        <taxon>Rhabditidae</taxon>
        <taxon>Peloderinae</taxon>
        <taxon>Caenorhabditis</taxon>
    </lineage>
</organism>
<dbReference type="SMR" id="A0A2K5ATP6"/>
<evidence type="ECO:0000313" key="3">
    <source>
        <dbReference type="WormBase" id="F53F10.2f"/>
    </source>
</evidence>
<dbReference type="GeneID" id="171958"/>
<dbReference type="ExpressionAtlas" id="A0A2K5ATP6">
    <property type="expression patterns" value="baseline and differential"/>
</dbReference>
<dbReference type="OrthoDB" id="5034579at2759"/>
<dbReference type="Bgee" id="WBGene00018764">
    <property type="expression patterns" value="Expressed in pharyngeal muscle cell (C elegans) and 4 other cell types or tissues"/>
</dbReference>
<accession>A0A2K5ATP6</accession>
<dbReference type="EMBL" id="BX284601">
    <property type="protein sequence ID" value="SPC47133.1"/>
    <property type="molecule type" value="Genomic_DNA"/>
</dbReference>
<dbReference type="AlphaFoldDB" id="A0A2K5ATP6"/>
<dbReference type="AGR" id="WB:WBGene00018764"/>
<evidence type="ECO:0000313" key="2">
    <source>
        <dbReference type="Proteomes" id="UP000001940"/>
    </source>
</evidence>
<reference evidence="1 2" key="1">
    <citation type="journal article" date="1998" name="Science">
        <title>Genome sequence of the nematode C. elegans: a platform for investigating biology.</title>
        <authorList>
            <consortium name="The C. elegans sequencing consortium"/>
            <person name="Sulson J.E."/>
            <person name="Waterston R."/>
        </authorList>
    </citation>
    <scope>NUCLEOTIDE SEQUENCE [LARGE SCALE GENOMIC DNA]</scope>
    <source>
        <strain evidence="1 2">Bristol N2</strain>
    </source>
</reference>
<evidence type="ECO:0000313" key="1">
    <source>
        <dbReference type="EMBL" id="SPC47133.1"/>
    </source>
</evidence>
<proteinExistence type="predicted"/>
<gene>
    <name evidence="1 3" type="primary">azin-1</name>
    <name evidence="1" type="ORF">CELE_F53F10.2</name>
    <name evidence="3" type="ORF">F53F10.2</name>
</gene>
<dbReference type="WormBase" id="F53F10.2f">
    <property type="protein sequence ID" value="CE52609"/>
    <property type="gene ID" value="WBGene00018764"/>
    <property type="gene designation" value="azin-1"/>
</dbReference>
<dbReference type="Proteomes" id="UP000001940">
    <property type="component" value="Chromosome I"/>
</dbReference>
<name>A0A2K5ATP6_CAEEL</name>
<dbReference type="CTD" id="171958"/>
<dbReference type="RefSeq" id="NP_001368679.1">
    <property type="nucleotide sequence ID" value="NM_001381744.1"/>
</dbReference>
<feature type="non-terminal residue" evidence="1">
    <location>
        <position position="1"/>
    </location>
</feature>
<sequence length="38" mass="4186">VTSSHSSSPARLCPPDDVSWISREELASRVSNNRHIPP</sequence>